<evidence type="ECO:0000256" key="1">
    <source>
        <dbReference type="SAM" id="MobiDB-lite"/>
    </source>
</evidence>
<protein>
    <submittedName>
        <fullName evidence="2">Uncharacterized protein</fullName>
    </submittedName>
</protein>
<name>A0A843UDB3_COLES</name>
<proteinExistence type="predicted"/>
<accession>A0A843UDB3</accession>
<organism evidence="2 3">
    <name type="scientific">Colocasia esculenta</name>
    <name type="common">Wild taro</name>
    <name type="synonym">Arum esculentum</name>
    <dbReference type="NCBI Taxonomy" id="4460"/>
    <lineage>
        <taxon>Eukaryota</taxon>
        <taxon>Viridiplantae</taxon>
        <taxon>Streptophyta</taxon>
        <taxon>Embryophyta</taxon>
        <taxon>Tracheophyta</taxon>
        <taxon>Spermatophyta</taxon>
        <taxon>Magnoliopsida</taxon>
        <taxon>Liliopsida</taxon>
        <taxon>Araceae</taxon>
        <taxon>Aroideae</taxon>
        <taxon>Colocasieae</taxon>
        <taxon>Colocasia</taxon>
    </lineage>
</organism>
<evidence type="ECO:0000313" key="3">
    <source>
        <dbReference type="Proteomes" id="UP000652761"/>
    </source>
</evidence>
<evidence type="ECO:0000313" key="2">
    <source>
        <dbReference type="EMBL" id="MQL80177.1"/>
    </source>
</evidence>
<dbReference type="EMBL" id="NMUH01000493">
    <property type="protein sequence ID" value="MQL80177.1"/>
    <property type="molecule type" value="Genomic_DNA"/>
</dbReference>
<dbReference type="Proteomes" id="UP000652761">
    <property type="component" value="Unassembled WGS sequence"/>
</dbReference>
<gene>
    <name evidence="2" type="ORF">Taro_012620</name>
</gene>
<sequence length="415" mass="43742">FVHACGLPPDAPADSLLPPATFSGDLAKEWIAYLSSVIISLGPRLDDVWFAVSSGTVSPSRCLAQPETRVRPDVNLPTPFPVATHSPRDDAGIPFADLMMMMEDPLPTPEPGALQDITAVVGPTAAEAPHFPFIEGVSDPDNLLSVSTSIALNEEKSAPPAPSRPSLDLFVPHEETGMPIGPLSQPSDPVVIGQGVLLPVPDLGETNNNGDDSSVPVPPASNLPTAAKEVEVAIKSSAHALDVENSGMTSPLDDSEPDSSETCMISGPHSESTQPLSGETQQLSITFEAACDVDEVSSRPSPATSGLDRPLRALEVLKDRLATLRREAIGTASQISLVRDQHTCLLSTQRKQSARADLLRMLTLCLDRSVAEDKQHSVALAARLLSLEAEQSRIHAAIAALESEADLLRASDVGA</sequence>
<feature type="region of interest" description="Disordered" evidence="1">
    <location>
        <begin position="243"/>
        <end position="276"/>
    </location>
</feature>
<dbReference type="AlphaFoldDB" id="A0A843UDB3"/>
<comment type="caution">
    <text evidence="2">The sequence shown here is derived from an EMBL/GenBank/DDBJ whole genome shotgun (WGS) entry which is preliminary data.</text>
</comment>
<keyword evidence="3" id="KW-1185">Reference proteome</keyword>
<feature type="non-terminal residue" evidence="2">
    <location>
        <position position="415"/>
    </location>
</feature>
<reference evidence="2" key="1">
    <citation type="submission" date="2017-07" db="EMBL/GenBank/DDBJ databases">
        <title>Taro Niue Genome Assembly and Annotation.</title>
        <authorList>
            <person name="Atibalentja N."/>
            <person name="Keating K."/>
            <person name="Fields C.J."/>
        </authorList>
    </citation>
    <scope>NUCLEOTIDE SEQUENCE</scope>
    <source>
        <strain evidence="2">Niue_2</strain>
        <tissue evidence="2">Leaf</tissue>
    </source>
</reference>